<proteinExistence type="predicted"/>
<evidence type="ECO:0000313" key="1">
    <source>
        <dbReference type="EMBL" id="KAK9324465.1"/>
    </source>
</evidence>
<name>A0ACC3TUP2_9ASCO</name>
<organism evidence="1 2">
    <name type="scientific">Lipomyces orientalis</name>
    <dbReference type="NCBI Taxonomy" id="1233043"/>
    <lineage>
        <taxon>Eukaryota</taxon>
        <taxon>Fungi</taxon>
        <taxon>Dikarya</taxon>
        <taxon>Ascomycota</taxon>
        <taxon>Saccharomycotina</taxon>
        <taxon>Lipomycetes</taxon>
        <taxon>Lipomycetales</taxon>
        <taxon>Lipomycetaceae</taxon>
        <taxon>Lipomyces</taxon>
    </lineage>
</organism>
<reference evidence="2" key="1">
    <citation type="journal article" date="2024" name="Front. Bioeng. Biotechnol.">
        <title>Genome-scale model development and genomic sequencing of the oleaginous clade Lipomyces.</title>
        <authorList>
            <person name="Czajka J.J."/>
            <person name="Han Y."/>
            <person name="Kim J."/>
            <person name="Mondo S.J."/>
            <person name="Hofstad B.A."/>
            <person name="Robles A."/>
            <person name="Haridas S."/>
            <person name="Riley R."/>
            <person name="LaButti K."/>
            <person name="Pangilinan J."/>
            <person name="Andreopoulos W."/>
            <person name="Lipzen A."/>
            <person name="Yan J."/>
            <person name="Wang M."/>
            <person name="Ng V."/>
            <person name="Grigoriev I.V."/>
            <person name="Spatafora J.W."/>
            <person name="Magnuson J.K."/>
            <person name="Baker S.E."/>
            <person name="Pomraning K.R."/>
        </authorList>
    </citation>
    <scope>NUCLEOTIDE SEQUENCE [LARGE SCALE GENOMIC DNA]</scope>
    <source>
        <strain evidence="2">CBS 10300</strain>
    </source>
</reference>
<evidence type="ECO:0000313" key="2">
    <source>
        <dbReference type="Proteomes" id="UP001489719"/>
    </source>
</evidence>
<dbReference type="Proteomes" id="UP001489719">
    <property type="component" value="Unassembled WGS sequence"/>
</dbReference>
<accession>A0ACC3TUP2</accession>
<dbReference type="EMBL" id="MU970049">
    <property type="protein sequence ID" value="KAK9324465.1"/>
    <property type="molecule type" value="Genomic_DNA"/>
</dbReference>
<protein>
    <submittedName>
        <fullName evidence="1">Uncharacterized protein</fullName>
    </submittedName>
</protein>
<sequence>MLSVPPQVIPARRPAPTDTSSSVADTSNNAITPMSASTPGPTLIQTPGSAMSMPMSSDGEMRSASPEDPTINRLRKIACVECRQQKVKCDAFERAPEACIEGALK</sequence>
<comment type="caution">
    <text evidence="1">The sequence shown here is derived from an EMBL/GenBank/DDBJ whole genome shotgun (WGS) entry which is preliminary data.</text>
</comment>
<gene>
    <name evidence="1" type="ORF">V1517DRAFT_344289</name>
</gene>
<keyword evidence="2" id="KW-1185">Reference proteome</keyword>